<dbReference type="SMART" id="SM00268">
    <property type="entry name" value="ACTIN"/>
    <property type="match status" value="1"/>
</dbReference>
<evidence type="ECO:0000313" key="3">
    <source>
        <dbReference type="EMBL" id="CAI2372817.1"/>
    </source>
</evidence>
<keyword evidence="4" id="KW-1185">Reference proteome</keyword>
<dbReference type="SUPFAM" id="SSF53067">
    <property type="entry name" value="Actin-like ATPase domain"/>
    <property type="match status" value="2"/>
</dbReference>
<comment type="similarity">
    <text evidence="2">Belongs to the actin family.</text>
</comment>
<evidence type="ECO:0000256" key="1">
    <source>
        <dbReference type="ARBA" id="ARBA00049360"/>
    </source>
</evidence>
<reference evidence="3" key="1">
    <citation type="submission" date="2023-07" db="EMBL/GenBank/DDBJ databases">
        <authorList>
            <consortium name="AG Swart"/>
            <person name="Singh M."/>
            <person name="Singh A."/>
            <person name="Seah K."/>
            <person name="Emmerich C."/>
        </authorList>
    </citation>
    <scope>NUCLEOTIDE SEQUENCE</scope>
    <source>
        <strain evidence="3">DP1</strain>
    </source>
</reference>
<gene>
    <name evidence="3" type="ORF">ECRASSUSDP1_LOCUS14151</name>
</gene>
<proteinExistence type="inferred from homology"/>
<sequence length="201" mass="23261">MIKDWDGMQKIWNYTFSNKLRIETGIIQFYCLGSIKSKAKQREHIELCSKNKIFLACIHIQAVLSLYSAGRTTSIVVDSGDDVTHVVPIFEGYQIPHAIEKILLLRRDLMDYMFRILKRRLLEIKVKLCKAGEGDELEESYALPDERPLKISTQRLQCPEFLFQPDLGGRECKSVHQLTYDSIMTCDLDVRKDLYANIILS</sequence>
<dbReference type="PRINTS" id="PR00190">
    <property type="entry name" value="ACTIN"/>
</dbReference>
<evidence type="ECO:0000256" key="2">
    <source>
        <dbReference type="RuleBase" id="RU000487"/>
    </source>
</evidence>
<dbReference type="Gene3D" id="3.30.420.40">
    <property type="match status" value="3"/>
</dbReference>
<name>A0AAD2CWE8_EUPCR</name>
<evidence type="ECO:0008006" key="5">
    <source>
        <dbReference type="Google" id="ProtNLM"/>
    </source>
</evidence>
<comment type="catalytic activity">
    <reaction evidence="1">
        <text>ATP + H2O = ADP + phosphate + H(+)</text>
        <dbReference type="Rhea" id="RHEA:13065"/>
        <dbReference type="ChEBI" id="CHEBI:15377"/>
        <dbReference type="ChEBI" id="CHEBI:15378"/>
        <dbReference type="ChEBI" id="CHEBI:30616"/>
        <dbReference type="ChEBI" id="CHEBI:43474"/>
        <dbReference type="ChEBI" id="CHEBI:456216"/>
    </reaction>
</comment>
<comment type="caution">
    <text evidence="3">The sequence shown here is derived from an EMBL/GenBank/DDBJ whole genome shotgun (WGS) entry which is preliminary data.</text>
</comment>
<evidence type="ECO:0000313" key="4">
    <source>
        <dbReference type="Proteomes" id="UP001295684"/>
    </source>
</evidence>
<dbReference type="Proteomes" id="UP001295684">
    <property type="component" value="Unassembled WGS sequence"/>
</dbReference>
<dbReference type="PANTHER" id="PTHR11937">
    <property type="entry name" value="ACTIN"/>
    <property type="match status" value="1"/>
</dbReference>
<accession>A0AAD2CWE8</accession>
<protein>
    <recommendedName>
        <fullName evidence="5">Actin</fullName>
    </recommendedName>
</protein>
<organism evidence="3 4">
    <name type="scientific">Euplotes crassus</name>
    <dbReference type="NCBI Taxonomy" id="5936"/>
    <lineage>
        <taxon>Eukaryota</taxon>
        <taxon>Sar</taxon>
        <taxon>Alveolata</taxon>
        <taxon>Ciliophora</taxon>
        <taxon>Intramacronucleata</taxon>
        <taxon>Spirotrichea</taxon>
        <taxon>Hypotrichia</taxon>
        <taxon>Euplotida</taxon>
        <taxon>Euplotidae</taxon>
        <taxon>Moneuplotes</taxon>
    </lineage>
</organism>
<dbReference type="EMBL" id="CAMPGE010014125">
    <property type="protein sequence ID" value="CAI2372817.1"/>
    <property type="molecule type" value="Genomic_DNA"/>
</dbReference>
<dbReference type="Pfam" id="PF00022">
    <property type="entry name" value="Actin"/>
    <property type="match status" value="2"/>
</dbReference>
<dbReference type="InterPro" id="IPR043129">
    <property type="entry name" value="ATPase_NBD"/>
</dbReference>
<dbReference type="AlphaFoldDB" id="A0AAD2CWE8"/>
<dbReference type="InterPro" id="IPR004000">
    <property type="entry name" value="Actin"/>
</dbReference>